<dbReference type="InterPro" id="IPR020422">
    <property type="entry name" value="TYR_PHOSPHATASE_DUAL_dom"/>
</dbReference>
<gene>
    <name evidence="8" type="ORF">E3Q17_00412</name>
</gene>
<comment type="caution">
    <text evidence="8">The sequence shown here is derived from an EMBL/GenBank/DDBJ whole genome shotgun (WGS) entry which is preliminary data.</text>
</comment>
<dbReference type="SUPFAM" id="SSF52799">
    <property type="entry name" value="(Phosphotyrosine protein) phosphatases II"/>
    <property type="match status" value="1"/>
</dbReference>
<dbReference type="InterPro" id="IPR016278">
    <property type="entry name" value="DUSP12"/>
</dbReference>
<evidence type="ECO:0000259" key="7">
    <source>
        <dbReference type="PROSITE" id="PS50056"/>
    </source>
</evidence>
<evidence type="ECO:0000313" key="9">
    <source>
        <dbReference type="Proteomes" id="UP000307169"/>
    </source>
</evidence>
<dbReference type="PROSITE" id="PS50054">
    <property type="entry name" value="TYR_PHOSPHATASE_DUAL"/>
    <property type="match status" value="1"/>
</dbReference>
<dbReference type="CDD" id="cd14498">
    <property type="entry name" value="DSP"/>
    <property type="match status" value="1"/>
</dbReference>
<feature type="domain" description="Tyrosine specific protein phosphatases" evidence="7">
    <location>
        <begin position="61"/>
        <end position="125"/>
    </location>
</feature>
<comment type="similarity">
    <text evidence="1">Belongs to the protein-tyrosine phosphatase family. Non-receptor class dual specificity subfamily.</text>
</comment>
<feature type="active site" description="Phosphocysteine intermediate" evidence="5">
    <location>
        <position position="88"/>
    </location>
</feature>
<dbReference type="PIRSF" id="PIRSF000941">
    <property type="entry name" value="DUSP12"/>
    <property type="match status" value="1"/>
</dbReference>
<reference evidence="8 9" key="1">
    <citation type="submission" date="2019-03" db="EMBL/GenBank/DDBJ databases">
        <title>Sequencing 25 genomes of Wallemia mellicola.</title>
        <authorList>
            <person name="Gostincar C."/>
        </authorList>
    </citation>
    <scope>NUCLEOTIDE SEQUENCE [LARGE SCALE GENOMIC DNA]</scope>
    <source>
        <strain evidence="8 9">EXF-1262</strain>
    </source>
</reference>
<accession>A0A4T0P2X9</accession>
<sequence length="301" mass="33824">MKEIIENLYLSDILLSGNGHSILKDLNIERIVAAFKGDLPGYSYKSNIEVYQVAVDDDDEEDILEHIPNVINWIDDGLQQSIPTLVLCQAGVSRSAAIVTAYLMRKKTLSVEDALSYLQSVSPSADPNQNFRHQLKIFELAGYSTSTENPLVRRYKLLRKARTISGYQQDDDGSSLLQLYQQRRSISKSTAIRCKQCRSLTQLNRMKLAGYEDIVMYIPSSPFYVEALEWMDLIGGEVSGKLYCPNSKCKSKVGTYDWTGVKDGHLNQYVTPAIMLHQNKSEVYQIGVAANNPLSLLRGIN</sequence>
<evidence type="ECO:0000256" key="3">
    <source>
        <dbReference type="ARBA" id="ARBA00022801"/>
    </source>
</evidence>
<dbReference type="InterPro" id="IPR029021">
    <property type="entry name" value="Prot-tyrosine_phosphatase-like"/>
</dbReference>
<evidence type="ECO:0000313" key="8">
    <source>
        <dbReference type="EMBL" id="TIC04440.1"/>
    </source>
</evidence>
<dbReference type="PANTHER" id="PTHR45848">
    <property type="entry name" value="DUAL SPECIFICITY PROTEIN PHOSPHATASE 12 FAMILY MEMBER"/>
    <property type="match status" value="1"/>
</dbReference>
<evidence type="ECO:0000259" key="6">
    <source>
        <dbReference type="PROSITE" id="PS50054"/>
    </source>
</evidence>
<evidence type="ECO:0000256" key="2">
    <source>
        <dbReference type="ARBA" id="ARBA00013064"/>
    </source>
</evidence>
<protein>
    <recommendedName>
        <fullName evidence="2">protein-tyrosine-phosphatase</fullName>
        <ecNumber evidence="2">3.1.3.48</ecNumber>
    </recommendedName>
</protein>
<dbReference type="PANTHER" id="PTHR45848:SF4">
    <property type="entry name" value="DUAL SPECIFICITY PROTEIN PHOSPHATASE 12"/>
    <property type="match status" value="1"/>
</dbReference>
<dbReference type="EC" id="3.1.3.48" evidence="2"/>
<dbReference type="SMART" id="SM00195">
    <property type="entry name" value="DSPc"/>
    <property type="match status" value="1"/>
</dbReference>
<organism evidence="8 9">
    <name type="scientific">Wallemia mellicola</name>
    <dbReference type="NCBI Taxonomy" id="1708541"/>
    <lineage>
        <taxon>Eukaryota</taxon>
        <taxon>Fungi</taxon>
        <taxon>Dikarya</taxon>
        <taxon>Basidiomycota</taxon>
        <taxon>Wallemiomycotina</taxon>
        <taxon>Wallemiomycetes</taxon>
        <taxon>Wallemiales</taxon>
        <taxon>Wallemiaceae</taxon>
        <taxon>Wallemia</taxon>
    </lineage>
</organism>
<dbReference type="GO" id="GO:0004725">
    <property type="term" value="F:protein tyrosine phosphatase activity"/>
    <property type="evidence" value="ECO:0007669"/>
    <property type="project" value="UniProtKB-EC"/>
</dbReference>
<dbReference type="Gene3D" id="3.90.190.10">
    <property type="entry name" value="Protein tyrosine phosphatase superfamily"/>
    <property type="match status" value="1"/>
</dbReference>
<evidence type="ECO:0000256" key="5">
    <source>
        <dbReference type="PIRSR" id="PIRSR000941-50"/>
    </source>
</evidence>
<keyword evidence="3" id="KW-0378">Hydrolase</keyword>
<dbReference type="InterPro" id="IPR000340">
    <property type="entry name" value="Dual-sp_phosphatase_cat-dom"/>
</dbReference>
<name>A0A4T0P2X9_9BASI</name>
<evidence type="ECO:0000256" key="4">
    <source>
        <dbReference type="ARBA" id="ARBA00022912"/>
    </source>
</evidence>
<feature type="domain" description="Tyrosine-protein phosphatase" evidence="6">
    <location>
        <begin position="1"/>
        <end position="144"/>
    </location>
</feature>
<proteinExistence type="inferred from homology"/>
<dbReference type="Proteomes" id="UP000307169">
    <property type="component" value="Unassembled WGS sequence"/>
</dbReference>
<dbReference type="GO" id="GO:0008138">
    <property type="term" value="F:protein tyrosine/serine/threonine phosphatase activity"/>
    <property type="evidence" value="ECO:0007669"/>
    <property type="project" value="InterPro"/>
</dbReference>
<dbReference type="PROSITE" id="PS50056">
    <property type="entry name" value="TYR_PHOSPHATASE_2"/>
    <property type="match status" value="1"/>
</dbReference>
<dbReference type="EMBL" id="SPRH01000003">
    <property type="protein sequence ID" value="TIC04440.1"/>
    <property type="molecule type" value="Genomic_DNA"/>
</dbReference>
<keyword evidence="4" id="KW-0904">Protein phosphatase</keyword>
<dbReference type="Pfam" id="PF00782">
    <property type="entry name" value="DSPc"/>
    <property type="match status" value="1"/>
</dbReference>
<dbReference type="InterPro" id="IPR000387">
    <property type="entry name" value="Tyr_Pase_dom"/>
</dbReference>
<dbReference type="AlphaFoldDB" id="A0A4T0P2X9"/>
<evidence type="ECO:0000256" key="1">
    <source>
        <dbReference type="ARBA" id="ARBA00008601"/>
    </source>
</evidence>